<reference evidence="1 2" key="1">
    <citation type="submission" date="2024-01" db="EMBL/GenBank/DDBJ databases">
        <title>Genomic analysis and antimicrobial resistance profiles of Trueperella pyogenes isolated from domestic and wild animals.</title>
        <authorList>
            <person name="Magossi G."/>
            <person name="Gzyl K.E."/>
            <person name="Holman D.B."/>
            <person name="Amat S."/>
        </authorList>
    </citation>
    <scope>NUCLEOTIDE SEQUENCE [LARGE SCALE GENOMIC DNA]</scope>
    <source>
        <strain evidence="1 2">1494</strain>
    </source>
</reference>
<dbReference type="EMBL" id="JBAGNM010000004">
    <property type="protein sequence ID" value="MEW6954438.1"/>
    <property type="molecule type" value="Genomic_DNA"/>
</dbReference>
<gene>
    <name evidence="1" type="ORF">V3M73_05310</name>
</gene>
<name>A0ABV3NBB2_9ACTO</name>
<evidence type="ECO:0000313" key="1">
    <source>
        <dbReference type="EMBL" id="MEW6954438.1"/>
    </source>
</evidence>
<accession>A0ABV3NBB2</accession>
<dbReference type="Proteomes" id="UP001555100">
    <property type="component" value="Unassembled WGS sequence"/>
</dbReference>
<keyword evidence="2" id="KW-1185">Reference proteome</keyword>
<organism evidence="1 2">
    <name type="scientific">Trueperella pyogenes</name>
    <dbReference type="NCBI Taxonomy" id="1661"/>
    <lineage>
        <taxon>Bacteria</taxon>
        <taxon>Bacillati</taxon>
        <taxon>Actinomycetota</taxon>
        <taxon>Actinomycetes</taxon>
        <taxon>Actinomycetales</taxon>
        <taxon>Actinomycetaceae</taxon>
        <taxon>Trueperella</taxon>
    </lineage>
</organism>
<sequence length="221" mass="23724">MHPQLTQDDVDRLTEFWQTHEVSAHVQHSLLAKIGAGEMTDADRGDINPTHVETLQRNGNLETVATYPDGSILVTALQTSSGEFNTASFPGMSATRPASIALRAAPTNCQVKSGSGYAVYRNCTVFGATGTIQAGFGANYQIVNGGYDSITAHYAPFQQCAGAVCDTPYVAYTSLQETAGQPAQVTYYFRWTISAVSATGKVELFIANDRPTVGFRTKIGR</sequence>
<proteinExistence type="predicted"/>
<comment type="caution">
    <text evidence="1">The sequence shown here is derived from an EMBL/GenBank/DDBJ whole genome shotgun (WGS) entry which is preliminary data.</text>
</comment>
<evidence type="ECO:0000313" key="2">
    <source>
        <dbReference type="Proteomes" id="UP001555100"/>
    </source>
</evidence>
<protein>
    <submittedName>
        <fullName evidence="1">Uncharacterized protein</fullName>
    </submittedName>
</protein>
<dbReference type="RefSeq" id="WP_278920482.1">
    <property type="nucleotide sequence ID" value="NZ_JBAGLU010000004.1"/>
</dbReference>